<dbReference type="InterPro" id="IPR010512">
    <property type="entry name" value="DUF1091"/>
</dbReference>
<proteinExistence type="predicted"/>
<dbReference type="Proteomes" id="UP000007801">
    <property type="component" value="Unassembled WGS sequence"/>
</dbReference>
<dbReference type="PANTHER" id="PTHR20898">
    <property type="entry name" value="DAEDALUS ON 3-RELATED-RELATED"/>
    <property type="match status" value="1"/>
</dbReference>
<keyword evidence="3" id="KW-1185">Reference proteome</keyword>
<sequence length="179" mass="20764">MTAPHKLIICLICLTHFGFTQASYKFNSLHCSVASPEVGKINVCEIKAIDRYHNKLSVEMDLKKTLTQIEIHFKMLKRESGGWHPFFYDMKMDVCKFFQNKRSFFIPNIIYSFMKPFTNLNHTCPYLAGSVLRLWEFTPNEKGVLGVFPVDHGQYALHSDWYGNKAPILELNGSVLFYK</sequence>
<organism evidence="2 3">
    <name type="scientific">Drosophila ananassae</name>
    <name type="common">Fruit fly</name>
    <dbReference type="NCBI Taxonomy" id="7217"/>
    <lineage>
        <taxon>Eukaryota</taxon>
        <taxon>Metazoa</taxon>
        <taxon>Ecdysozoa</taxon>
        <taxon>Arthropoda</taxon>
        <taxon>Hexapoda</taxon>
        <taxon>Insecta</taxon>
        <taxon>Pterygota</taxon>
        <taxon>Neoptera</taxon>
        <taxon>Endopterygota</taxon>
        <taxon>Diptera</taxon>
        <taxon>Brachycera</taxon>
        <taxon>Muscomorpha</taxon>
        <taxon>Ephydroidea</taxon>
        <taxon>Drosophilidae</taxon>
        <taxon>Drosophila</taxon>
        <taxon>Sophophora</taxon>
    </lineage>
</organism>
<name>A0A0P8Y016_DROAN</name>
<evidence type="ECO:0000313" key="2">
    <source>
        <dbReference type="EMBL" id="KPU80138.1"/>
    </source>
</evidence>
<dbReference type="EMBL" id="CH902617">
    <property type="protein sequence ID" value="KPU80138.1"/>
    <property type="molecule type" value="Genomic_DNA"/>
</dbReference>
<gene>
    <name evidence="2" type="primary">Dana\GF26576</name>
    <name evidence="2" type="ORF">GF26576</name>
</gene>
<dbReference type="AlphaFoldDB" id="A0A0P8Y016"/>
<dbReference type="InParanoid" id="A0A0P8Y016"/>
<evidence type="ECO:0000256" key="1">
    <source>
        <dbReference type="SAM" id="SignalP"/>
    </source>
</evidence>
<feature type="chain" id="PRO_5006154332" evidence="1">
    <location>
        <begin position="23"/>
        <end position="179"/>
    </location>
</feature>
<evidence type="ECO:0000313" key="3">
    <source>
        <dbReference type="Proteomes" id="UP000007801"/>
    </source>
</evidence>
<feature type="signal peptide" evidence="1">
    <location>
        <begin position="1"/>
        <end position="22"/>
    </location>
</feature>
<dbReference type="Pfam" id="PF06477">
    <property type="entry name" value="DUF1091"/>
    <property type="match status" value="1"/>
</dbReference>
<protein>
    <submittedName>
        <fullName evidence="2">Uncharacterized protein</fullName>
    </submittedName>
</protein>
<keyword evidence="1" id="KW-0732">Signal</keyword>
<dbReference type="KEGG" id="dan:26513985"/>
<dbReference type="GeneID" id="26513985"/>
<dbReference type="OrthoDB" id="7832256at2759"/>
<accession>A0A0P8Y016</accession>
<dbReference type="PANTHER" id="PTHR20898:SF0">
    <property type="entry name" value="DAEDALUS ON 3-RELATED"/>
    <property type="match status" value="1"/>
</dbReference>
<reference evidence="2 3" key="1">
    <citation type="journal article" date="2007" name="Nature">
        <title>Evolution of genes and genomes on the Drosophila phylogeny.</title>
        <authorList>
            <consortium name="Drosophila 12 Genomes Consortium"/>
            <person name="Clark A.G."/>
            <person name="Eisen M.B."/>
            <person name="Smith D.R."/>
            <person name="Bergman C.M."/>
            <person name="Oliver B."/>
            <person name="Markow T.A."/>
            <person name="Kaufman T.C."/>
            <person name="Kellis M."/>
            <person name="Gelbart W."/>
            <person name="Iyer V.N."/>
            <person name="Pollard D.A."/>
            <person name="Sackton T.B."/>
            <person name="Larracuente A.M."/>
            <person name="Singh N.D."/>
            <person name="Abad J.P."/>
            <person name="Abt D.N."/>
            <person name="Adryan B."/>
            <person name="Aguade M."/>
            <person name="Akashi H."/>
            <person name="Anderson W.W."/>
            <person name="Aquadro C.F."/>
            <person name="Ardell D.H."/>
            <person name="Arguello R."/>
            <person name="Artieri C.G."/>
            <person name="Barbash D.A."/>
            <person name="Barker D."/>
            <person name="Barsanti P."/>
            <person name="Batterham P."/>
            <person name="Batzoglou S."/>
            <person name="Begun D."/>
            <person name="Bhutkar A."/>
            <person name="Blanco E."/>
            <person name="Bosak S.A."/>
            <person name="Bradley R.K."/>
            <person name="Brand A.D."/>
            <person name="Brent M.R."/>
            <person name="Brooks A.N."/>
            <person name="Brown R.H."/>
            <person name="Butlin R.K."/>
            <person name="Caggese C."/>
            <person name="Calvi B.R."/>
            <person name="Bernardo de Carvalho A."/>
            <person name="Caspi A."/>
            <person name="Castrezana S."/>
            <person name="Celniker S.E."/>
            <person name="Chang J.L."/>
            <person name="Chapple C."/>
            <person name="Chatterji S."/>
            <person name="Chinwalla A."/>
            <person name="Civetta A."/>
            <person name="Clifton S.W."/>
            <person name="Comeron J.M."/>
            <person name="Costello J.C."/>
            <person name="Coyne J.A."/>
            <person name="Daub J."/>
            <person name="David R.G."/>
            <person name="Delcher A.L."/>
            <person name="Delehaunty K."/>
            <person name="Do C.B."/>
            <person name="Ebling H."/>
            <person name="Edwards K."/>
            <person name="Eickbush T."/>
            <person name="Evans J.D."/>
            <person name="Filipski A."/>
            <person name="Findeiss S."/>
            <person name="Freyhult E."/>
            <person name="Fulton L."/>
            <person name="Fulton R."/>
            <person name="Garcia A.C."/>
            <person name="Gardiner A."/>
            <person name="Garfield D.A."/>
            <person name="Garvin B.E."/>
            <person name="Gibson G."/>
            <person name="Gilbert D."/>
            <person name="Gnerre S."/>
            <person name="Godfrey J."/>
            <person name="Good R."/>
            <person name="Gotea V."/>
            <person name="Gravely B."/>
            <person name="Greenberg A.J."/>
            <person name="Griffiths-Jones S."/>
            <person name="Gross S."/>
            <person name="Guigo R."/>
            <person name="Gustafson E.A."/>
            <person name="Haerty W."/>
            <person name="Hahn M.W."/>
            <person name="Halligan D.L."/>
            <person name="Halpern A.L."/>
            <person name="Halter G.M."/>
            <person name="Han M.V."/>
            <person name="Heger A."/>
            <person name="Hillier L."/>
            <person name="Hinrichs A.S."/>
            <person name="Holmes I."/>
            <person name="Hoskins R.A."/>
            <person name="Hubisz M.J."/>
            <person name="Hultmark D."/>
            <person name="Huntley M.A."/>
            <person name="Jaffe D.B."/>
            <person name="Jagadeeshan S."/>
            <person name="Jeck W.R."/>
            <person name="Johnson J."/>
            <person name="Jones C.D."/>
            <person name="Jordan W.C."/>
            <person name="Karpen G.H."/>
            <person name="Kataoka E."/>
            <person name="Keightley P.D."/>
            <person name="Kheradpour P."/>
            <person name="Kirkness E.F."/>
            <person name="Koerich L.B."/>
            <person name="Kristiansen K."/>
            <person name="Kudrna D."/>
            <person name="Kulathinal R.J."/>
            <person name="Kumar S."/>
            <person name="Kwok R."/>
            <person name="Lander E."/>
            <person name="Langley C.H."/>
            <person name="Lapoint R."/>
            <person name="Lazzaro B.P."/>
            <person name="Lee S.J."/>
            <person name="Levesque L."/>
            <person name="Li R."/>
            <person name="Lin C.F."/>
            <person name="Lin M.F."/>
            <person name="Lindblad-Toh K."/>
            <person name="Llopart A."/>
            <person name="Long M."/>
            <person name="Low L."/>
            <person name="Lozovsky E."/>
            <person name="Lu J."/>
            <person name="Luo M."/>
            <person name="Machado C.A."/>
            <person name="Makalowski W."/>
            <person name="Marzo M."/>
            <person name="Matsuda M."/>
            <person name="Matzkin L."/>
            <person name="McAllister B."/>
            <person name="McBride C.S."/>
            <person name="McKernan B."/>
            <person name="McKernan K."/>
            <person name="Mendez-Lago M."/>
            <person name="Minx P."/>
            <person name="Mollenhauer M.U."/>
            <person name="Montooth K."/>
            <person name="Mount S.M."/>
            <person name="Mu X."/>
            <person name="Myers E."/>
            <person name="Negre B."/>
            <person name="Newfeld S."/>
            <person name="Nielsen R."/>
            <person name="Noor M.A."/>
            <person name="O'Grady P."/>
            <person name="Pachter L."/>
            <person name="Papaceit M."/>
            <person name="Parisi M.J."/>
            <person name="Parisi M."/>
            <person name="Parts L."/>
            <person name="Pedersen J.S."/>
            <person name="Pesole G."/>
            <person name="Phillippy A.M."/>
            <person name="Ponting C.P."/>
            <person name="Pop M."/>
            <person name="Porcelli D."/>
            <person name="Powell J.R."/>
            <person name="Prohaska S."/>
            <person name="Pruitt K."/>
            <person name="Puig M."/>
            <person name="Quesneville H."/>
            <person name="Ram K.R."/>
            <person name="Rand D."/>
            <person name="Rasmussen M.D."/>
            <person name="Reed L.K."/>
            <person name="Reenan R."/>
            <person name="Reily A."/>
            <person name="Remington K.A."/>
            <person name="Rieger T.T."/>
            <person name="Ritchie M.G."/>
            <person name="Robin C."/>
            <person name="Rogers Y.H."/>
            <person name="Rohde C."/>
            <person name="Rozas J."/>
            <person name="Rubenfield M.J."/>
            <person name="Ruiz A."/>
            <person name="Russo S."/>
            <person name="Salzberg S.L."/>
            <person name="Sanchez-Gracia A."/>
            <person name="Saranga D.J."/>
            <person name="Sato H."/>
            <person name="Schaeffer S.W."/>
            <person name="Schatz M.C."/>
            <person name="Schlenke T."/>
            <person name="Schwartz R."/>
            <person name="Segarra C."/>
            <person name="Singh R.S."/>
            <person name="Sirot L."/>
            <person name="Sirota M."/>
            <person name="Sisneros N.B."/>
            <person name="Smith C.D."/>
            <person name="Smith T.F."/>
            <person name="Spieth J."/>
            <person name="Stage D.E."/>
            <person name="Stark A."/>
            <person name="Stephan W."/>
            <person name="Strausberg R.L."/>
            <person name="Strempel S."/>
            <person name="Sturgill D."/>
            <person name="Sutton G."/>
            <person name="Sutton G.G."/>
            <person name="Tao W."/>
            <person name="Teichmann S."/>
            <person name="Tobari Y.N."/>
            <person name="Tomimura Y."/>
            <person name="Tsolas J.M."/>
            <person name="Valente V.L."/>
            <person name="Venter E."/>
            <person name="Venter J.C."/>
            <person name="Vicario S."/>
            <person name="Vieira F.G."/>
            <person name="Vilella A.J."/>
            <person name="Villasante A."/>
            <person name="Walenz B."/>
            <person name="Wang J."/>
            <person name="Wasserman M."/>
            <person name="Watts T."/>
            <person name="Wilson D."/>
            <person name="Wilson R.K."/>
            <person name="Wing R.A."/>
            <person name="Wolfner M.F."/>
            <person name="Wong A."/>
            <person name="Wong G.K."/>
            <person name="Wu C.I."/>
            <person name="Wu G."/>
            <person name="Yamamoto D."/>
            <person name="Yang H.P."/>
            <person name="Yang S.P."/>
            <person name="Yorke J.A."/>
            <person name="Yoshida K."/>
            <person name="Zdobnov E."/>
            <person name="Zhang P."/>
            <person name="Zhang Y."/>
            <person name="Zimin A.V."/>
            <person name="Baldwin J."/>
            <person name="Abdouelleil A."/>
            <person name="Abdulkadir J."/>
            <person name="Abebe A."/>
            <person name="Abera B."/>
            <person name="Abreu J."/>
            <person name="Acer S.C."/>
            <person name="Aftuck L."/>
            <person name="Alexander A."/>
            <person name="An P."/>
            <person name="Anderson E."/>
            <person name="Anderson S."/>
            <person name="Arachi H."/>
            <person name="Azer M."/>
            <person name="Bachantsang P."/>
            <person name="Barry A."/>
            <person name="Bayul T."/>
            <person name="Berlin A."/>
            <person name="Bessette D."/>
            <person name="Bloom T."/>
            <person name="Blye J."/>
            <person name="Boguslavskiy L."/>
            <person name="Bonnet C."/>
            <person name="Boukhgalter B."/>
            <person name="Bourzgui I."/>
            <person name="Brown A."/>
            <person name="Cahill P."/>
            <person name="Channer S."/>
            <person name="Cheshatsang Y."/>
            <person name="Chuda L."/>
            <person name="Citroen M."/>
            <person name="Collymore A."/>
            <person name="Cooke P."/>
            <person name="Costello M."/>
            <person name="D'Aco K."/>
            <person name="Daza R."/>
            <person name="De Haan G."/>
            <person name="DeGray S."/>
            <person name="DeMaso C."/>
            <person name="Dhargay N."/>
            <person name="Dooley K."/>
            <person name="Dooley E."/>
            <person name="Doricent M."/>
            <person name="Dorje P."/>
            <person name="Dorjee K."/>
            <person name="Dupes A."/>
            <person name="Elong R."/>
            <person name="Falk J."/>
            <person name="Farina A."/>
            <person name="Faro S."/>
            <person name="Ferguson D."/>
            <person name="Fisher S."/>
            <person name="Foley C.D."/>
            <person name="Franke A."/>
            <person name="Friedrich D."/>
            <person name="Gadbois L."/>
            <person name="Gearin G."/>
            <person name="Gearin C.R."/>
            <person name="Giannoukos G."/>
            <person name="Goode T."/>
            <person name="Graham J."/>
            <person name="Grandbois E."/>
            <person name="Grewal S."/>
            <person name="Gyaltsen K."/>
            <person name="Hafez N."/>
            <person name="Hagos B."/>
            <person name="Hall J."/>
            <person name="Henson C."/>
            <person name="Hollinger A."/>
            <person name="Honan T."/>
            <person name="Huard M.D."/>
            <person name="Hughes L."/>
            <person name="Hurhula B."/>
            <person name="Husby M.E."/>
            <person name="Kamat A."/>
            <person name="Kanga B."/>
            <person name="Kashin S."/>
            <person name="Khazanovich D."/>
            <person name="Kisner P."/>
            <person name="Lance K."/>
            <person name="Lara M."/>
            <person name="Lee W."/>
            <person name="Lennon N."/>
            <person name="Letendre F."/>
            <person name="LeVine R."/>
            <person name="Lipovsky A."/>
            <person name="Liu X."/>
            <person name="Liu J."/>
            <person name="Liu S."/>
            <person name="Lokyitsang T."/>
            <person name="Lokyitsang Y."/>
            <person name="Lubonja R."/>
            <person name="Lui A."/>
            <person name="MacDonald P."/>
            <person name="Magnisalis V."/>
            <person name="Maru K."/>
            <person name="Matthews C."/>
            <person name="McCusker W."/>
            <person name="McDonough S."/>
            <person name="Mehta T."/>
            <person name="Meldrim J."/>
            <person name="Meneus L."/>
            <person name="Mihai O."/>
            <person name="Mihalev A."/>
            <person name="Mihova T."/>
            <person name="Mittelman R."/>
            <person name="Mlenga V."/>
            <person name="Montmayeur A."/>
            <person name="Mulrain L."/>
            <person name="Navidi A."/>
            <person name="Naylor J."/>
            <person name="Negash T."/>
            <person name="Nguyen T."/>
            <person name="Nguyen N."/>
            <person name="Nicol R."/>
            <person name="Norbu C."/>
            <person name="Norbu N."/>
            <person name="Novod N."/>
            <person name="O'Neill B."/>
            <person name="Osman S."/>
            <person name="Markiewicz E."/>
            <person name="Oyono O.L."/>
            <person name="Patti C."/>
            <person name="Phunkhang P."/>
            <person name="Pierre F."/>
            <person name="Priest M."/>
            <person name="Raghuraman S."/>
            <person name="Rege F."/>
            <person name="Reyes R."/>
            <person name="Rise C."/>
            <person name="Rogov P."/>
            <person name="Ross K."/>
            <person name="Ryan E."/>
            <person name="Settipalli S."/>
            <person name="Shea T."/>
            <person name="Sherpa N."/>
            <person name="Shi L."/>
            <person name="Shih D."/>
            <person name="Sparrow T."/>
            <person name="Spaulding J."/>
            <person name="Stalker J."/>
            <person name="Stange-Thomann N."/>
            <person name="Stavropoulos S."/>
            <person name="Stone C."/>
            <person name="Strader C."/>
            <person name="Tesfaye S."/>
            <person name="Thomson T."/>
            <person name="Thoulutsang Y."/>
            <person name="Thoulutsang D."/>
            <person name="Topham K."/>
            <person name="Topping I."/>
            <person name="Tsamla T."/>
            <person name="Vassiliev H."/>
            <person name="Vo A."/>
            <person name="Wangchuk T."/>
            <person name="Wangdi T."/>
            <person name="Weiand M."/>
            <person name="Wilkinson J."/>
            <person name="Wilson A."/>
            <person name="Yadav S."/>
            <person name="Young G."/>
            <person name="Yu Q."/>
            <person name="Zembek L."/>
            <person name="Zhong D."/>
            <person name="Zimmer A."/>
            <person name="Zwirko Z."/>
            <person name="Jaffe D.B."/>
            <person name="Alvarez P."/>
            <person name="Brockman W."/>
            <person name="Butler J."/>
            <person name="Chin C."/>
            <person name="Gnerre S."/>
            <person name="Grabherr M."/>
            <person name="Kleber M."/>
            <person name="Mauceli E."/>
            <person name="MacCallum I."/>
        </authorList>
    </citation>
    <scope>NUCLEOTIDE SEQUENCE [LARGE SCALE GENOMIC DNA]</scope>
    <source>
        <strain evidence="3">Tucson 14024-0371.13</strain>
    </source>
</reference>